<name>A0AAV7ZBX0_9EUKA</name>
<dbReference type="EMBL" id="JANTQA010000036">
    <property type="protein sequence ID" value="KAJ3437214.1"/>
    <property type="molecule type" value="Genomic_DNA"/>
</dbReference>
<dbReference type="Proteomes" id="UP001146793">
    <property type="component" value="Unassembled WGS sequence"/>
</dbReference>
<protein>
    <submittedName>
        <fullName evidence="2">Transcription initiation factor tfiid subunit</fullName>
    </submittedName>
</protein>
<sequence length="1190" mass="140878">MCDYLQIDTSGVEENQKTEKFIGSKPIYLEKGNLKDLYKISDHLAIAINKSNETSLYQVVGNRMEYFGKLIFKAGEKIKVCSLSCAQDSLIAISKSTKELFFCKLNQITDLFQTQKEIEKKQEEEPEIKKENEIEKEKEKEKEKEQPQENEQDQQKEQKNEIEIEKEKEKEKEKEQPQENQQEQQKEKKEEKISVKKFDQKDLMVCKIAELKDAKNLKTMISVNNYHLILDNSNTLWIVQNKVNGEYTISESVYKVKNIFKNEFSQNKEEQVLIQQKTVLKTFKIVDNNGKKEIEINQTKVYQLHEKPKIKKVIKTAKNMLVLFSNGSVFYSSKCDQNQDTVFLNIVNIPKMNSLLWNKDYYIFFSRIGFIYFVKDLEQFNGTNKTPYFARIIPKRILPNLINSRIIIVPKKQDLKEQEKEEIRNKKKDSSSDSDSDSDSYSDSDFDYDSTSDPDSYSDFNSISKNKKYKFIPKGNTFIKHPIEEKSLEMNKNKEYEIIKKNESKINTTKEGAQFIIKYLRTNLSKIEEKEKIRINYQSFFIFFGRISFIAEKDEEFVIVQFNVPDFKTIQESKLIILNIKFDNIDPNFQKGGIFSIYRVFYVEGNEIVIMFINHESKLCMTFITDLASKFRVNYKLYNEDPDLSFLDESYTVITDISLKKVYILRILEPNSNLDKYFGIIDNKWNYHFLPKSIANKHSFSKKIKKLTKKNIKFSACNLHKKYCDLQNFSLYVISDDYKLYSYDFKKGLKLLKASKTHEFFPVKKHKSFSYQMGNSFYVWDKKKVLKIPKEVGVHYQVIDTKLKHFPNMFLQYGVKIISFTQDHKIQVLEQNYERVVNFTTKGSTTEYRIHVSDKRRDEFQNVWRVGDKPIKFVFESETTDGVPVMGPCEDGIQCKAWLKGPNGDTALDTKITEYKGEKQDRQNHLTKIDQINNNYLTILWNTGFTGRILVEFFFNNIRIHWLEYTNYDGLYNLEKLEGHFEYNEIIISEMEINQTYDLKRLGKEHFKFPLMDDKGNYITYPEHQKGKKACLHFKYLGPQKSDESKQDEKEERNDRYNKDENDSPPRSTIKNMFISESEEEYHDSEFEFTDNSSEPELVDPEEEISSKSIFPTKKQADFVNKSIPKDTKYLDRYGFFNFDLDFACYGYYKLLIDFKDKESEYIKNYKRLKQTPVYIHVKEPEKSEVKKQN</sequence>
<feature type="compositionally biased region" description="Acidic residues" evidence="1">
    <location>
        <begin position="432"/>
        <end position="452"/>
    </location>
</feature>
<gene>
    <name evidence="2" type="ORF">M0812_19287</name>
</gene>
<accession>A0AAV7ZBX0</accession>
<feature type="region of interest" description="Disordered" evidence="1">
    <location>
        <begin position="1040"/>
        <end position="1069"/>
    </location>
</feature>
<comment type="caution">
    <text evidence="2">The sequence shown here is derived from an EMBL/GenBank/DDBJ whole genome shotgun (WGS) entry which is preliminary data.</text>
</comment>
<evidence type="ECO:0000313" key="2">
    <source>
        <dbReference type="EMBL" id="KAJ3437214.1"/>
    </source>
</evidence>
<feature type="compositionally biased region" description="Basic and acidic residues" evidence="1">
    <location>
        <begin position="1041"/>
        <end position="1064"/>
    </location>
</feature>
<feature type="compositionally biased region" description="Basic and acidic residues" evidence="1">
    <location>
        <begin position="119"/>
        <end position="177"/>
    </location>
</feature>
<feature type="compositionally biased region" description="Basic and acidic residues" evidence="1">
    <location>
        <begin position="418"/>
        <end position="431"/>
    </location>
</feature>
<feature type="region of interest" description="Disordered" evidence="1">
    <location>
        <begin position="119"/>
        <end position="191"/>
    </location>
</feature>
<proteinExistence type="predicted"/>
<dbReference type="AlphaFoldDB" id="A0AAV7ZBX0"/>
<evidence type="ECO:0000313" key="3">
    <source>
        <dbReference type="Proteomes" id="UP001146793"/>
    </source>
</evidence>
<feature type="region of interest" description="Disordered" evidence="1">
    <location>
        <begin position="418"/>
        <end position="456"/>
    </location>
</feature>
<organism evidence="2 3">
    <name type="scientific">Anaeramoeba flamelloides</name>
    <dbReference type="NCBI Taxonomy" id="1746091"/>
    <lineage>
        <taxon>Eukaryota</taxon>
        <taxon>Metamonada</taxon>
        <taxon>Anaeramoebidae</taxon>
        <taxon>Anaeramoeba</taxon>
    </lineage>
</organism>
<evidence type="ECO:0000256" key="1">
    <source>
        <dbReference type="SAM" id="MobiDB-lite"/>
    </source>
</evidence>
<reference evidence="2" key="1">
    <citation type="submission" date="2022-08" db="EMBL/GenBank/DDBJ databases">
        <title>Novel sulphate-reducing endosymbionts in the free-living metamonad Anaeramoeba.</title>
        <authorList>
            <person name="Jerlstrom-Hultqvist J."/>
            <person name="Cepicka I."/>
            <person name="Gallot-Lavallee L."/>
            <person name="Salas-Leiva D."/>
            <person name="Curtis B.A."/>
            <person name="Zahonova K."/>
            <person name="Pipaliya S."/>
            <person name="Dacks J."/>
            <person name="Roger A.J."/>
        </authorList>
    </citation>
    <scope>NUCLEOTIDE SEQUENCE</scope>
    <source>
        <strain evidence="2">Busselton2</strain>
    </source>
</reference>